<dbReference type="EMBL" id="CP035704">
    <property type="protein sequence ID" value="QBB71457.1"/>
    <property type="molecule type" value="Genomic_DNA"/>
</dbReference>
<protein>
    <submittedName>
        <fullName evidence="1">Uncharacterized protein</fullName>
    </submittedName>
</protein>
<name>A0A411HM60_9GAMM</name>
<accession>A0A411HM60</accession>
<keyword evidence="2" id="KW-1185">Reference proteome</keyword>
<gene>
    <name evidence="1" type="ORF">ELE36_14425</name>
</gene>
<evidence type="ECO:0000313" key="1">
    <source>
        <dbReference type="EMBL" id="QBB71457.1"/>
    </source>
</evidence>
<dbReference type="OrthoDB" id="9805202at2"/>
<proteinExistence type="predicted"/>
<evidence type="ECO:0000313" key="2">
    <source>
        <dbReference type="Proteomes" id="UP000291562"/>
    </source>
</evidence>
<dbReference type="RefSeq" id="WP_129834477.1">
    <property type="nucleotide sequence ID" value="NZ_CP035704.1"/>
</dbReference>
<organism evidence="1 2">
    <name type="scientific">Pseudolysobacter antarcticus</name>
    <dbReference type="NCBI Taxonomy" id="2511995"/>
    <lineage>
        <taxon>Bacteria</taxon>
        <taxon>Pseudomonadati</taxon>
        <taxon>Pseudomonadota</taxon>
        <taxon>Gammaproteobacteria</taxon>
        <taxon>Lysobacterales</taxon>
        <taxon>Rhodanobacteraceae</taxon>
        <taxon>Pseudolysobacter</taxon>
    </lineage>
</organism>
<dbReference type="AlphaFoldDB" id="A0A411HM60"/>
<dbReference type="KEGG" id="xbc:ELE36_14425"/>
<sequence>MFGIGPIENVADATIPANMAANAAPQNGGLLAAIQTHSSSGSQANNAIKPFNALTNCLVPSDS</sequence>
<reference evidence="1 2" key="1">
    <citation type="submission" date="2019-01" db="EMBL/GenBank/DDBJ databases">
        <title>Pseudolysobacter antarctica gen. nov., sp. nov., isolated from Fildes Peninsula, Antarctica.</title>
        <authorList>
            <person name="Wei Z."/>
            <person name="Peng F."/>
        </authorList>
    </citation>
    <scope>NUCLEOTIDE SEQUENCE [LARGE SCALE GENOMIC DNA]</scope>
    <source>
        <strain evidence="1 2">AQ6-296</strain>
    </source>
</reference>
<dbReference type="Proteomes" id="UP000291562">
    <property type="component" value="Chromosome"/>
</dbReference>